<evidence type="ECO:0000313" key="6">
    <source>
        <dbReference type="EMBL" id="OAA49200.1"/>
    </source>
</evidence>
<dbReference type="GO" id="GO:0022857">
    <property type="term" value="F:transmembrane transporter activity"/>
    <property type="evidence" value="ECO:0007669"/>
    <property type="project" value="InterPro"/>
</dbReference>
<feature type="transmembrane region" description="Helical" evidence="4">
    <location>
        <begin position="67"/>
        <end position="89"/>
    </location>
</feature>
<evidence type="ECO:0000256" key="1">
    <source>
        <dbReference type="ARBA" id="ARBA00004141"/>
    </source>
</evidence>
<dbReference type="PANTHER" id="PTHR11360">
    <property type="entry name" value="MONOCARBOXYLATE TRANSPORTER"/>
    <property type="match status" value="1"/>
</dbReference>
<comment type="similarity">
    <text evidence="2">Belongs to the major facilitator superfamily. Monocarboxylate porter (TC 2.A.1.13) family.</text>
</comment>
<feature type="transmembrane region" description="Helical" evidence="4">
    <location>
        <begin position="485"/>
        <end position="505"/>
    </location>
</feature>
<organism evidence="6 7">
    <name type="scientific">Beauveria brongniartii RCEF 3172</name>
    <dbReference type="NCBI Taxonomy" id="1081107"/>
    <lineage>
        <taxon>Eukaryota</taxon>
        <taxon>Fungi</taxon>
        <taxon>Dikarya</taxon>
        <taxon>Ascomycota</taxon>
        <taxon>Pezizomycotina</taxon>
        <taxon>Sordariomycetes</taxon>
        <taxon>Hypocreomycetidae</taxon>
        <taxon>Hypocreales</taxon>
        <taxon>Cordycipitaceae</taxon>
        <taxon>Beauveria</taxon>
        <taxon>Beauveria brongniartii</taxon>
    </lineage>
</organism>
<feature type="compositionally biased region" description="Low complexity" evidence="3">
    <location>
        <begin position="24"/>
        <end position="43"/>
    </location>
</feature>
<feature type="domain" description="Major facilitator superfamily (MFS) profile" evidence="5">
    <location>
        <begin position="317"/>
        <end position="515"/>
    </location>
</feature>
<feature type="transmembrane region" description="Helical" evidence="4">
    <location>
        <begin position="212"/>
        <end position="233"/>
    </location>
</feature>
<keyword evidence="4" id="KW-0812">Transmembrane</keyword>
<evidence type="ECO:0000259" key="5">
    <source>
        <dbReference type="PROSITE" id="PS50850"/>
    </source>
</evidence>
<dbReference type="GO" id="GO:0016020">
    <property type="term" value="C:membrane"/>
    <property type="evidence" value="ECO:0007669"/>
    <property type="project" value="UniProtKB-SubCell"/>
</dbReference>
<dbReference type="Pfam" id="PF07690">
    <property type="entry name" value="MFS_1"/>
    <property type="match status" value="1"/>
</dbReference>
<dbReference type="InterPro" id="IPR050327">
    <property type="entry name" value="Proton-linked_MCT"/>
</dbReference>
<name>A0A162M210_9HYPO</name>
<evidence type="ECO:0000256" key="2">
    <source>
        <dbReference type="ARBA" id="ARBA00006727"/>
    </source>
</evidence>
<feature type="transmembrane region" description="Helical" evidence="4">
    <location>
        <begin position="381"/>
        <end position="402"/>
    </location>
</feature>
<dbReference type="SUPFAM" id="SSF103473">
    <property type="entry name" value="MFS general substrate transporter"/>
    <property type="match status" value="1"/>
</dbReference>
<keyword evidence="4" id="KW-0472">Membrane</keyword>
<protein>
    <submittedName>
        <fullName evidence="6">Major facilitator superfamily transporter</fullName>
    </submittedName>
</protein>
<evidence type="ECO:0000256" key="4">
    <source>
        <dbReference type="SAM" id="Phobius"/>
    </source>
</evidence>
<feature type="transmembrane region" description="Helical" evidence="4">
    <location>
        <begin position="441"/>
        <end position="465"/>
    </location>
</feature>
<feature type="transmembrane region" description="Helical" evidence="4">
    <location>
        <begin position="354"/>
        <end position="374"/>
    </location>
</feature>
<dbReference type="Gene3D" id="1.20.1250.20">
    <property type="entry name" value="MFS general substrate transporter like domains"/>
    <property type="match status" value="2"/>
</dbReference>
<accession>A0A162M210</accession>
<feature type="transmembrane region" description="Helical" evidence="4">
    <location>
        <begin position="316"/>
        <end position="334"/>
    </location>
</feature>
<dbReference type="PANTHER" id="PTHR11360:SF305">
    <property type="entry name" value="MAJOR FACILITATOR SUPERFAMILY (MFS) PROFILE DOMAIN-CONTAINING PROTEIN"/>
    <property type="match status" value="1"/>
</dbReference>
<gene>
    <name evidence="6" type="ORF">BBO_02245</name>
</gene>
<feature type="transmembrane region" description="Helical" evidence="4">
    <location>
        <begin position="408"/>
        <end position="429"/>
    </location>
</feature>
<dbReference type="EMBL" id="AZHA01000004">
    <property type="protein sequence ID" value="OAA49200.1"/>
    <property type="molecule type" value="Genomic_DNA"/>
</dbReference>
<keyword evidence="4" id="KW-1133">Transmembrane helix</keyword>
<dbReference type="InterPro" id="IPR036259">
    <property type="entry name" value="MFS_trans_sf"/>
</dbReference>
<dbReference type="AlphaFoldDB" id="A0A162M210"/>
<feature type="transmembrane region" description="Helical" evidence="4">
    <location>
        <begin position="151"/>
        <end position="176"/>
    </location>
</feature>
<reference evidence="6 7" key="1">
    <citation type="journal article" date="2016" name="Genome Biol. Evol.">
        <title>Divergent and convergent evolution of fungal pathogenicity.</title>
        <authorList>
            <person name="Shang Y."/>
            <person name="Xiao G."/>
            <person name="Zheng P."/>
            <person name="Cen K."/>
            <person name="Zhan S."/>
            <person name="Wang C."/>
        </authorList>
    </citation>
    <scope>NUCLEOTIDE SEQUENCE [LARGE SCALE GENOMIC DNA]</scope>
    <source>
        <strain evidence="6 7">RCEF 3172</strain>
    </source>
</reference>
<comment type="subcellular location">
    <subcellularLocation>
        <location evidence="1">Membrane</location>
        <topology evidence="1">Multi-pass membrane protein</topology>
    </subcellularLocation>
</comment>
<feature type="transmembrane region" description="Helical" evidence="4">
    <location>
        <begin position="245"/>
        <end position="265"/>
    </location>
</feature>
<feature type="transmembrane region" description="Helical" evidence="4">
    <location>
        <begin position="116"/>
        <end position="139"/>
    </location>
</feature>
<dbReference type="PROSITE" id="PS50850">
    <property type="entry name" value="MFS"/>
    <property type="match status" value="1"/>
</dbReference>
<proteinExistence type="inferred from homology"/>
<dbReference type="Proteomes" id="UP000076863">
    <property type="component" value="Unassembled WGS sequence"/>
</dbReference>
<dbReference type="InterPro" id="IPR020846">
    <property type="entry name" value="MFS_dom"/>
</dbReference>
<dbReference type="InterPro" id="IPR011701">
    <property type="entry name" value="MFS"/>
</dbReference>
<keyword evidence="7" id="KW-1185">Reference proteome</keyword>
<dbReference type="OrthoDB" id="6499973at2759"/>
<feature type="region of interest" description="Disordered" evidence="3">
    <location>
        <begin position="20"/>
        <end position="43"/>
    </location>
</feature>
<sequence length="515" mass="53566">MSTTTTTSIQLTDTVGWASSRPNAAVGTTSRTTSSSAAAAAGRTAEEEEEILAASRAADSAAPDGGYGWAIVASGCVLMWWGVGTTYAWGVIQRTLEEEEILAASRAADSAAPDGGYGWAIVASGCVLMWWGVGTTYAWGVIQRTLVRDGLAGPAVVSFIGSLQAAMVSLCATANAWLLQRLGPRRTALTGVALMGGCEILSSFTTRNLGGLFVTSGVMFGLGASFIFCVITTIPSQYFSKKRGLANGLIFAGSGLGGAAISFALDPLIEKIGLAMAYRVLGIATLATGLPAAWIMKERTRLPRRQFIEWKMFKSANFVLICAATAIGTFPLYVPPFFLPLYANSLGFSSSTGAGLVAGFTLSSAVGRIVCGYLCDMMGAINVLLTSLVLTALSMLAIWPASTTLGPLALFVVVNGLSNGGFFCTMPTVASNVFGSARVGVVMSMIITGWIGGYLMSLVQGAPIAGYLLEAFGGAEKGLTAYRPAMFYGGSLSLVSAILVLIARVRVNKKVFVKV</sequence>
<evidence type="ECO:0000256" key="3">
    <source>
        <dbReference type="SAM" id="MobiDB-lite"/>
    </source>
</evidence>
<evidence type="ECO:0000313" key="7">
    <source>
        <dbReference type="Proteomes" id="UP000076863"/>
    </source>
</evidence>
<feature type="transmembrane region" description="Helical" evidence="4">
    <location>
        <begin position="277"/>
        <end position="295"/>
    </location>
</feature>
<comment type="caution">
    <text evidence="6">The sequence shown here is derived from an EMBL/GenBank/DDBJ whole genome shotgun (WGS) entry which is preliminary data.</text>
</comment>